<accession>A0A4C1ZL80</accession>
<gene>
    <name evidence="1" type="ORF">EVAR_94450_1</name>
</gene>
<evidence type="ECO:0000313" key="2">
    <source>
        <dbReference type="Proteomes" id="UP000299102"/>
    </source>
</evidence>
<evidence type="ECO:0000313" key="1">
    <source>
        <dbReference type="EMBL" id="GBP89631.1"/>
    </source>
</evidence>
<keyword evidence="2" id="KW-1185">Reference proteome</keyword>
<reference evidence="1 2" key="1">
    <citation type="journal article" date="2019" name="Commun. Biol.">
        <title>The bagworm genome reveals a unique fibroin gene that provides high tensile strength.</title>
        <authorList>
            <person name="Kono N."/>
            <person name="Nakamura H."/>
            <person name="Ohtoshi R."/>
            <person name="Tomita M."/>
            <person name="Numata K."/>
            <person name="Arakawa K."/>
        </authorList>
    </citation>
    <scope>NUCLEOTIDE SEQUENCE [LARGE SCALE GENOMIC DNA]</scope>
</reference>
<dbReference type="AlphaFoldDB" id="A0A4C1ZL80"/>
<protein>
    <submittedName>
        <fullName evidence="1">Uncharacterized protein</fullName>
    </submittedName>
</protein>
<organism evidence="1 2">
    <name type="scientific">Eumeta variegata</name>
    <name type="common">Bagworm moth</name>
    <name type="synonym">Eumeta japonica</name>
    <dbReference type="NCBI Taxonomy" id="151549"/>
    <lineage>
        <taxon>Eukaryota</taxon>
        <taxon>Metazoa</taxon>
        <taxon>Ecdysozoa</taxon>
        <taxon>Arthropoda</taxon>
        <taxon>Hexapoda</taxon>
        <taxon>Insecta</taxon>
        <taxon>Pterygota</taxon>
        <taxon>Neoptera</taxon>
        <taxon>Endopterygota</taxon>
        <taxon>Lepidoptera</taxon>
        <taxon>Glossata</taxon>
        <taxon>Ditrysia</taxon>
        <taxon>Tineoidea</taxon>
        <taxon>Psychidae</taxon>
        <taxon>Oiketicinae</taxon>
        <taxon>Eumeta</taxon>
    </lineage>
</organism>
<sequence>MNRRVWYDTGLAERSQLRRRMRTRRASIECGVKKEGSGNIIPAHYCVIRRQFRAVVSCVVLYTHLRPTYLQTPPGSGGAGGYFDRYDSPPRPLEVERSAVTAIWCGFP</sequence>
<proteinExistence type="predicted"/>
<name>A0A4C1ZL80_EUMVA</name>
<dbReference type="EMBL" id="BGZK01002015">
    <property type="protein sequence ID" value="GBP89631.1"/>
    <property type="molecule type" value="Genomic_DNA"/>
</dbReference>
<dbReference type="Proteomes" id="UP000299102">
    <property type="component" value="Unassembled WGS sequence"/>
</dbReference>
<comment type="caution">
    <text evidence="1">The sequence shown here is derived from an EMBL/GenBank/DDBJ whole genome shotgun (WGS) entry which is preliminary data.</text>
</comment>